<dbReference type="EMBL" id="JAEFBJ010000011">
    <property type="protein sequence ID" value="KAG7557421.1"/>
    <property type="molecule type" value="Genomic_DNA"/>
</dbReference>
<protein>
    <recommendedName>
        <fullName evidence="3">Retrovirus-related Pol polyprotein from transposon TNT 1-94-like beta-barrel domain-containing protein</fullName>
    </recommendedName>
</protein>
<dbReference type="PANTHER" id="PTHR47592">
    <property type="entry name" value="PBF68 PROTEIN"/>
    <property type="match status" value="1"/>
</dbReference>
<feature type="transmembrane region" description="Helical" evidence="2">
    <location>
        <begin position="58"/>
        <end position="78"/>
    </location>
</feature>
<dbReference type="OrthoDB" id="2596766at2759"/>
<sequence>MKAEPRRKWRDEGGGSTEARRRLCGGSAEALWRLGGGLVEVGGDSSEVERWRRSKSQLYILIYQLFVAIFATDLLDILCEGLVTENFPRKNCEGLATFNDLRDANCEELTFIANPLRLSICEGLARNPSIAKRVFSCSEVMERSNKLSRLPVCQLLLCLYLTQYLVEIEPKLPSGNTDPTVLANVQQWSHGDYLCKCQILHYLVDKLYNVYSEVSTSKILWESLETQYKAFNVRKARVSKSQTNKANLTEDDFCAVVTEANVVMTNKSPMEWCLSHSKIEETGKVVLKLTSGMSVTLTNMKHVPDMRKNLIYGTLMNKHGFAINLESDQLILRKNGVFIGKGFVKGGLIKMGVQTVLKKNDVAFYFRFQQFHQ</sequence>
<proteinExistence type="predicted"/>
<dbReference type="PANTHER" id="PTHR47592:SF24">
    <property type="entry name" value="BNACNNG30200D PROTEIN"/>
    <property type="match status" value="1"/>
</dbReference>
<keyword evidence="5" id="KW-1185">Reference proteome</keyword>
<dbReference type="Pfam" id="PF22936">
    <property type="entry name" value="Pol_BBD"/>
    <property type="match status" value="1"/>
</dbReference>
<accession>A0A8T1ZFR7</accession>
<keyword evidence="2" id="KW-1133">Transmembrane helix</keyword>
<evidence type="ECO:0000313" key="5">
    <source>
        <dbReference type="Proteomes" id="UP000694251"/>
    </source>
</evidence>
<reference evidence="4 5" key="1">
    <citation type="submission" date="2020-12" db="EMBL/GenBank/DDBJ databases">
        <title>Concerted genomic and epigenomic changes stabilize Arabidopsis allopolyploids.</title>
        <authorList>
            <person name="Chen Z."/>
        </authorList>
    </citation>
    <scope>NUCLEOTIDE SEQUENCE [LARGE SCALE GENOMIC DNA]</scope>
    <source>
        <strain evidence="4">As9502</strain>
        <tissue evidence="4">Leaf</tissue>
    </source>
</reference>
<keyword evidence="2" id="KW-0812">Transmembrane</keyword>
<keyword evidence="2" id="KW-0472">Membrane</keyword>
<comment type="caution">
    <text evidence="4">The sequence shown here is derived from an EMBL/GenBank/DDBJ whole genome shotgun (WGS) entry which is preliminary data.</text>
</comment>
<evidence type="ECO:0000256" key="1">
    <source>
        <dbReference type="SAM" id="MobiDB-lite"/>
    </source>
</evidence>
<organism evidence="4 5">
    <name type="scientific">Arabidopsis suecica</name>
    <name type="common">Swedish thale-cress</name>
    <name type="synonym">Cardaminopsis suecica</name>
    <dbReference type="NCBI Taxonomy" id="45249"/>
    <lineage>
        <taxon>Eukaryota</taxon>
        <taxon>Viridiplantae</taxon>
        <taxon>Streptophyta</taxon>
        <taxon>Embryophyta</taxon>
        <taxon>Tracheophyta</taxon>
        <taxon>Spermatophyta</taxon>
        <taxon>Magnoliopsida</taxon>
        <taxon>eudicotyledons</taxon>
        <taxon>Gunneridae</taxon>
        <taxon>Pentapetalae</taxon>
        <taxon>rosids</taxon>
        <taxon>malvids</taxon>
        <taxon>Brassicales</taxon>
        <taxon>Brassicaceae</taxon>
        <taxon>Camelineae</taxon>
        <taxon>Arabidopsis</taxon>
    </lineage>
</organism>
<feature type="region of interest" description="Disordered" evidence="1">
    <location>
        <begin position="1"/>
        <end position="20"/>
    </location>
</feature>
<evidence type="ECO:0000313" key="4">
    <source>
        <dbReference type="EMBL" id="KAG7557421.1"/>
    </source>
</evidence>
<gene>
    <name evidence="4" type="ORF">ISN44_As11g033900</name>
</gene>
<evidence type="ECO:0000256" key="2">
    <source>
        <dbReference type="SAM" id="Phobius"/>
    </source>
</evidence>
<name>A0A8T1ZFR7_ARASU</name>
<dbReference type="InterPro" id="IPR054722">
    <property type="entry name" value="PolX-like_BBD"/>
</dbReference>
<feature type="domain" description="Retrovirus-related Pol polyprotein from transposon TNT 1-94-like beta-barrel" evidence="3">
    <location>
        <begin position="275"/>
        <end position="321"/>
    </location>
</feature>
<evidence type="ECO:0000259" key="3">
    <source>
        <dbReference type="Pfam" id="PF22936"/>
    </source>
</evidence>
<dbReference type="AlphaFoldDB" id="A0A8T1ZFR7"/>
<dbReference type="Proteomes" id="UP000694251">
    <property type="component" value="Chromosome 11"/>
</dbReference>